<keyword evidence="6" id="KW-0998">Cell outer membrane</keyword>
<feature type="signal peptide" evidence="8">
    <location>
        <begin position="1"/>
        <end position="47"/>
    </location>
</feature>
<dbReference type="Proteomes" id="UP000255279">
    <property type="component" value="Unassembled WGS sequence"/>
</dbReference>
<dbReference type="InterPro" id="IPR000184">
    <property type="entry name" value="Bac_surfAg_D15"/>
</dbReference>
<dbReference type="RefSeq" id="WP_242620099.1">
    <property type="nucleotide sequence ID" value="NZ_CAACXO010000014.1"/>
</dbReference>
<evidence type="ECO:0000256" key="6">
    <source>
        <dbReference type="ARBA" id="ARBA00023237"/>
    </source>
</evidence>
<feature type="region of interest" description="Disordered" evidence="7">
    <location>
        <begin position="141"/>
        <end position="177"/>
    </location>
</feature>
<evidence type="ECO:0000313" key="10">
    <source>
        <dbReference type="EMBL" id="OOR89913.1"/>
    </source>
</evidence>
<evidence type="ECO:0000256" key="8">
    <source>
        <dbReference type="SAM" id="SignalP"/>
    </source>
</evidence>
<evidence type="ECO:0000256" key="5">
    <source>
        <dbReference type="ARBA" id="ARBA00023136"/>
    </source>
</evidence>
<dbReference type="GO" id="GO:0009279">
    <property type="term" value="C:cell outer membrane"/>
    <property type="evidence" value="ECO:0007669"/>
    <property type="project" value="TreeGrafter"/>
</dbReference>
<dbReference type="Gene3D" id="3.10.20.310">
    <property type="entry name" value="membrane protein fhac"/>
    <property type="match status" value="3"/>
</dbReference>
<feature type="compositionally biased region" description="Polar residues" evidence="7">
    <location>
        <begin position="608"/>
        <end position="623"/>
    </location>
</feature>
<proteinExistence type="predicted"/>
<keyword evidence="3" id="KW-0812">Transmembrane</keyword>
<feature type="region of interest" description="Disordered" evidence="7">
    <location>
        <begin position="606"/>
        <end position="625"/>
    </location>
</feature>
<evidence type="ECO:0000313" key="13">
    <source>
        <dbReference type="Proteomes" id="UP000255279"/>
    </source>
</evidence>
<feature type="domain" description="Bacterial surface antigen (D15)" evidence="9">
    <location>
        <begin position="775"/>
        <end position="1082"/>
    </location>
</feature>
<comment type="subcellular location">
    <subcellularLocation>
        <location evidence="1">Membrane</location>
    </subcellularLocation>
</comment>
<keyword evidence="12" id="KW-1185">Reference proteome</keyword>
<dbReference type="EMBL" id="UGQE01000004">
    <property type="protein sequence ID" value="STZ14294.1"/>
    <property type="molecule type" value="Genomic_DNA"/>
</dbReference>
<dbReference type="PANTHER" id="PTHR12815:SF47">
    <property type="entry name" value="TRANSLOCATION AND ASSEMBLY MODULE SUBUNIT TAMA"/>
    <property type="match status" value="1"/>
</dbReference>
<evidence type="ECO:0000313" key="11">
    <source>
        <dbReference type="EMBL" id="STZ14294.1"/>
    </source>
</evidence>
<gene>
    <name evidence="10" type="ORF">B0181_05735</name>
    <name evidence="11" type="ORF">NCTC10293_01887</name>
</gene>
<dbReference type="InterPro" id="IPR039910">
    <property type="entry name" value="D15-like"/>
</dbReference>
<evidence type="ECO:0000313" key="12">
    <source>
        <dbReference type="Proteomes" id="UP000190435"/>
    </source>
</evidence>
<evidence type="ECO:0000259" key="9">
    <source>
        <dbReference type="Pfam" id="PF01103"/>
    </source>
</evidence>
<evidence type="ECO:0000256" key="7">
    <source>
        <dbReference type="SAM" id="MobiDB-lite"/>
    </source>
</evidence>
<reference evidence="11 13" key="2">
    <citation type="submission" date="2018-06" db="EMBL/GenBank/DDBJ databases">
        <authorList>
            <consortium name="Pathogen Informatics"/>
            <person name="Doyle S."/>
        </authorList>
    </citation>
    <scope>NUCLEOTIDE SEQUENCE [LARGE SCALE GENOMIC DNA]</scope>
    <source>
        <strain evidence="11 13">NCTC10293</strain>
    </source>
</reference>
<evidence type="ECO:0000256" key="4">
    <source>
        <dbReference type="ARBA" id="ARBA00022729"/>
    </source>
</evidence>
<keyword evidence="5" id="KW-0472">Membrane</keyword>
<reference evidence="10 12" key="1">
    <citation type="submission" date="2017-02" db="EMBL/GenBank/DDBJ databases">
        <title>Draft genome sequence of Moraxella caviae CCUG 355 type strain.</title>
        <authorList>
            <person name="Engstrom-Jakobsson H."/>
            <person name="Salva-Serra F."/>
            <person name="Thorell K."/>
            <person name="Gonzales-Siles L."/>
            <person name="Karlsson R."/>
            <person name="Boulund F."/>
            <person name="Engstrand L."/>
            <person name="Moore E."/>
        </authorList>
    </citation>
    <scope>NUCLEOTIDE SEQUENCE [LARGE SCALE GENOMIC DNA]</scope>
    <source>
        <strain evidence="10 12">CCUG 355</strain>
    </source>
</reference>
<feature type="region of interest" description="Disordered" evidence="7">
    <location>
        <begin position="577"/>
        <end position="599"/>
    </location>
</feature>
<dbReference type="Gene3D" id="2.40.160.50">
    <property type="entry name" value="membrane protein fhac: a member of the omp85/tpsb transporter family"/>
    <property type="match status" value="1"/>
</dbReference>
<evidence type="ECO:0000256" key="2">
    <source>
        <dbReference type="ARBA" id="ARBA00022452"/>
    </source>
</evidence>
<name>A0A1T0A2D9_9GAMM</name>
<dbReference type="PANTHER" id="PTHR12815">
    <property type="entry name" value="SORTING AND ASSEMBLY MACHINERY SAMM50 PROTEIN FAMILY MEMBER"/>
    <property type="match status" value="1"/>
</dbReference>
<dbReference type="STRING" id="34060.B0181_05735"/>
<dbReference type="GO" id="GO:0009306">
    <property type="term" value="P:protein secretion"/>
    <property type="evidence" value="ECO:0007669"/>
    <property type="project" value="TreeGrafter"/>
</dbReference>
<dbReference type="Pfam" id="PF01103">
    <property type="entry name" value="Omp85"/>
    <property type="match status" value="1"/>
</dbReference>
<organism evidence="10 12">
    <name type="scientific">Moraxella caviae</name>
    <dbReference type="NCBI Taxonomy" id="34060"/>
    <lineage>
        <taxon>Bacteria</taxon>
        <taxon>Pseudomonadati</taxon>
        <taxon>Pseudomonadota</taxon>
        <taxon>Gammaproteobacteria</taxon>
        <taxon>Moraxellales</taxon>
        <taxon>Moraxellaceae</taxon>
        <taxon>Moraxella</taxon>
    </lineage>
</organism>
<accession>A0A1T0A2D9</accession>
<evidence type="ECO:0000256" key="3">
    <source>
        <dbReference type="ARBA" id="ARBA00022692"/>
    </source>
</evidence>
<keyword evidence="4 8" id="KW-0732">Signal</keyword>
<feature type="chain" id="PRO_5033283420" evidence="8">
    <location>
        <begin position="48"/>
        <end position="1082"/>
    </location>
</feature>
<evidence type="ECO:0000256" key="1">
    <source>
        <dbReference type="ARBA" id="ARBA00004370"/>
    </source>
</evidence>
<dbReference type="Proteomes" id="UP000190435">
    <property type="component" value="Unassembled WGS sequence"/>
</dbReference>
<dbReference type="GO" id="GO:0097347">
    <property type="term" value="C:TAM protein secretion complex"/>
    <property type="evidence" value="ECO:0007669"/>
    <property type="project" value="TreeGrafter"/>
</dbReference>
<feature type="compositionally biased region" description="Low complexity" evidence="7">
    <location>
        <begin position="582"/>
        <end position="598"/>
    </location>
</feature>
<keyword evidence="2" id="KW-1134">Transmembrane beta strand</keyword>
<dbReference type="AlphaFoldDB" id="A0A1T0A2D9"/>
<protein>
    <submittedName>
        <fullName evidence="11">Outer membrane protein/protective antigen OMA87</fullName>
    </submittedName>
</protein>
<dbReference type="EMBL" id="MUXU01000035">
    <property type="protein sequence ID" value="OOR89913.1"/>
    <property type="molecule type" value="Genomic_DNA"/>
</dbReference>
<sequence length="1082" mass="117190">MKTRRLTPLIDGEIAKMSGIGARHLKRSTLALSVFAAVSLACAPAMANDGVNDTLTSNDGKANAKIHAKNSASNLVNNPATNPADNTQVAIQKTTQEATQTTTQENTEPLQDFRLYTPEQIENRLKAASQDGSFYRTADNARLGDDTELPSVSNLPAVPNLSSDAAGVMSAESRTNSVQIKQQLEQPVEQQSTQAEQPQTHIFESSAPISRIGSTDAPLGLDVAAITEIPTPDTLTTLGVADETSQTGLDPNAYIPNYERTNAQKSEPVIEVDEIKQDGVLKKLYDRVFNDGVSSVPKLGVHFYTVSDEPNAQANAENLGNSDNSDSLIKLKRSELKQEPYANIKAALGEMTADSVADFRSALPRLAQAVRAAARAVGYYDVQMRIAKAGAGEVNIIIDDVGEPVRVAAQVMEVRGDGAHDEAYQEAVSKAILQENDVFNHGKYTQSKSAIEDVSGEHGYFDGRWLNSSADVVLPDNIADVSLVYDTGTQYEFDNVVFFTFDDETRELTTDPDKLPVKPELLKKLVTFQMGDAYNRTTTRNLSNSLLATGYFNAVNTEIILPLQTQEENGIAFESARDKTGNQASANADSSAQNLDSNLGVNLGMNLDANSNANQNTDPNSTLPDGAQMVDLGDGVSAIASPIEFSTSQVIQDKLALVSKKATQLYNSPDDRLLAIDSSSKNTSILGRISDAVSHVAKMILPDESGDELPQLDGEPPVLANKKTAQQVYEDKKVPLYVFVMADKPRDAQIGVGWGTDTGARLTTKFEHNLVNRNGLQIGSDIRLSEDRKGVDLYASHPLTHPLNDKLNATLSYDDETIDKGEGSFDLRSRTLKQSIGRNIVNENGWNRSYWLRYRLDELETGAPIESWGDLPVKFLDGKPTQEAVLLGGSLSKTVADNLANPMRGYRQYYSLEAGSRQLMSDADMAIARAGIGGVYSFGDNAYGKNRAHQLIGSVNAGYLWADNFDDVPYKLRFFAGGDQSIRGYNYESLSPLSSSGYLTGGQALAVASGEYNYEIMQDVRLGVFADVGNAYDKNFSNDTKVGAGVGVRWASPVGQVRVDVATAVGEKDNPIKLHFFIGTPF</sequence>